<name>A0A0X3Q368_SCHSO</name>
<dbReference type="GO" id="GO:0072686">
    <property type="term" value="C:mitotic spindle"/>
    <property type="evidence" value="ECO:0007669"/>
    <property type="project" value="TreeGrafter"/>
</dbReference>
<dbReference type="GO" id="GO:0008017">
    <property type="term" value="F:microtubule binding"/>
    <property type="evidence" value="ECO:0007669"/>
    <property type="project" value="InterPro"/>
</dbReference>
<evidence type="ECO:0000256" key="6">
    <source>
        <dbReference type="ARBA" id="ARBA00022840"/>
    </source>
</evidence>
<dbReference type="InterPro" id="IPR001752">
    <property type="entry name" value="Kinesin_motor_dom"/>
</dbReference>
<dbReference type="GO" id="GO:0090307">
    <property type="term" value="P:mitotic spindle assembly"/>
    <property type="evidence" value="ECO:0007669"/>
    <property type="project" value="TreeGrafter"/>
</dbReference>
<dbReference type="InterPro" id="IPR019821">
    <property type="entry name" value="Kinesin_motor_CS"/>
</dbReference>
<evidence type="ECO:0000256" key="7">
    <source>
        <dbReference type="ARBA" id="ARBA00023054"/>
    </source>
</evidence>
<evidence type="ECO:0000256" key="8">
    <source>
        <dbReference type="ARBA" id="ARBA00023175"/>
    </source>
</evidence>
<dbReference type="GO" id="GO:0005634">
    <property type="term" value="C:nucleus"/>
    <property type="evidence" value="ECO:0007669"/>
    <property type="project" value="TreeGrafter"/>
</dbReference>
<comment type="subcellular location">
    <subcellularLocation>
        <location evidence="1">Cytoplasm</location>
        <location evidence="1">Cytoskeleton</location>
        <location evidence="1">Spindle</location>
    </subcellularLocation>
</comment>
<dbReference type="GO" id="GO:0005524">
    <property type="term" value="F:ATP binding"/>
    <property type="evidence" value="ECO:0007669"/>
    <property type="project" value="UniProtKB-UniRule"/>
</dbReference>
<dbReference type="EMBL" id="GEEE01004630">
    <property type="protein sequence ID" value="JAP58595.1"/>
    <property type="molecule type" value="Transcribed_RNA"/>
</dbReference>
<dbReference type="SMART" id="SM00129">
    <property type="entry name" value="KISc"/>
    <property type="match status" value="1"/>
</dbReference>
<keyword evidence="9" id="KW-0206">Cytoskeleton</keyword>
<evidence type="ECO:0000256" key="11">
    <source>
        <dbReference type="RuleBase" id="RU000394"/>
    </source>
</evidence>
<accession>A0A0X3Q368</accession>
<feature type="region of interest" description="Disordered" evidence="13">
    <location>
        <begin position="815"/>
        <end position="836"/>
    </location>
</feature>
<dbReference type="InterPro" id="IPR036961">
    <property type="entry name" value="Kinesin_motor_dom_sf"/>
</dbReference>
<keyword evidence="5 10" id="KW-0547">Nucleotide-binding</keyword>
<reference evidence="15" key="1">
    <citation type="submission" date="2016-01" db="EMBL/GenBank/DDBJ databases">
        <title>Reference transcriptome for the parasite Schistocephalus solidus: insights into the molecular evolution of parasitism.</title>
        <authorList>
            <person name="Hebert F.O."/>
            <person name="Grambauer S."/>
            <person name="Barber I."/>
            <person name="Landry C.R."/>
            <person name="Aubin-Horth N."/>
        </authorList>
    </citation>
    <scope>NUCLEOTIDE SEQUENCE</scope>
</reference>
<dbReference type="InterPro" id="IPR047149">
    <property type="entry name" value="KIF11-like"/>
</dbReference>
<keyword evidence="8 10" id="KW-0505">Motor protein</keyword>
<protein>
    <recommendedName>
        <fullName evidence="11">Kinesin-like protein</fullName>
    </recommendedName>
</protein>
<keyword evidence="3" id="KW-0597">Phosphoprotein</keyword>
<feature type="binding site" evidence="10">
    <location>
        <begin position="143"/>
        <end position="150"/>
    </location>
    <ligand>
        <name>ATP</name>
        <dbReference type="ChEBI" id="CHEBI:30616"/>
    </ligand>
</feature>
<evidence type="ECO:0000256" key="9">
    <source>
        <dbReference type="ARBA" id="ARBA00023212"/>
    </source>
</evidence>
<dbReference type="InterPro" id="IPR027417">
    <property type="entry name" value="P-loop_NTPase"/>
</dbReference>
<sequence>HILNPGVFSFQMSGVDNCLSFVLPRPPSFGLHPNFQFSELNKNLLEEFNEEHLPVYLRIRPTVASESGDKVVFRQNEKAVILKSNSSANGPKNFAPVFGQSHRFEFSHVFCESCNQEEIFSMVASDRIGEFLEGTNCLIFAYGTTSSGKTYTLHGSQDNFGVVPRSLFAIFNSTKIAPDVNCTVRGHDEIVKLSQPEKVSKGREKSLLLQLSASVIESSKILLLSNNNSQSPVVDFACKETVSFHFWISFAELYNETVYDLLDPDVASLVFSNTSTQRLKLIRKPLDLRMDSKGNVFIKGLRWYAVNSAEEALRLLLVGRKCQQMGATKLNSNSSRSHTIFCIKAMKMANREASRFVRVSSLTFCDLAGSERCNKAQTLNQALRFREANCINTSLLALGKCIEALRQNQRNVGNPRVVPYRDSKLTRLFQNFLTGRGKACMIVNIAPCRELCDETLHALRFSSLASQICVAAGASESAGLQVLGDGAPATSRIERELREQLVRQGLKARLTNAAKSRSGEWGDSTLTKVKVNDGTAFKRGTTCGSNSDPTADQRPSLLLDFLDEKVDLFRLPKSDLIDIVWELSTALLQAQKSIEDVRKEAKASIFASMSEELVRIEEQYEALLLEQEKNFERELAQTKSRRGLLDEDEEDEEDVANGCTSCAASEKEIELLKNELEEAKSDLADQQDAIANVSRQRDEFEVAVRRLEYVLSLKNEEVPSTHLAPATATRSEASLLGVQVTEVKADEEDSQLEKIDAGTQSFLRHEAESEAFEQLQQRCAQLEEELEAKNAEITRLQLQHCSNLHETQLLKERLAAPKQEDSCQTSPRSPELPERHLSIPDTIFPTVLQSIEISGPAILPEVSIPPLGPRSLKLRAKRSRKKTLAKPIPAPALIPELENSDAEVKFLDELTGTATTLSRLPSHVEDMLGTEDKENFEAPIPKRTRRKAHSSQTVAVTYERRITRARSRMISDTSFPSMATIKEI</sequence>
<comment type="similarity">
    <text evidence="10 11">Belongs to the TRAFAC class myosin-kinesin ATPase superfamily. Kinesin family.</text>
</comment>
<feature type="coiled-coil region" evidence="12">
    <location>
        <begin position="765"/>
        <end position="799"/>
    </location>
</feature>
<evidence type="ECO:0000256" key="5">
    <source>
        <dbReference type="ARBA" id="ARBA00022741"/>
    </source>
</evidence>
<dbReference type="AlphaFoldDB" id="A0A0X3Q368"/>
<dbReference type="Pfam" id="PF00225">
    <property type="entry name" value="Kinesin"/>
    <property type="match status" value="1"/>
</dbReference>
<evidence type="ECO:0000259" key="14">
    <source>
        <dbReference type="PROSITE" id="PS50067"/>
    </source>
</evidence>
<evidence type="ECO:0000256" key="3">
    <source>
        <dbReference type="ARBA" id="ARBA00022553"/>
    </source>
</evidence>
<evidence type="ECO:0000256" key="12">
    <source>
        <dbReference type="SAM" id="Coils"/>
    </source>
</evidence>
<feature type="coiled-coil region" evidence="12">
    <location>
        <begin position="662"/>
        <end position="703"/>
    </location>
</feature>
<feature type="domain" description="Kinesin motor" evidence="14">
    <location>
        <begin position="52"/>
        <end position="468"/>
    </location>
</feature>
<dbReference type="GO" id="GO:0008574">
    <property type="term" value="F:plus-end-directed microtubule motor activity"/>
    <property type="evidence" value="ECO:0007669"/>
    <property type="project" value="TreeGrafter"/>
</dbReference>
<keyword evidence="4 11" id="KW-0493">Microtubule</keyword>
<evidence type="ECO:0000256" key="10">
    <source>
        <dbReference type="PROSITE-ProRule" id="PRU00283"/>
    </source>
</evidence>
<keyword evidence="2" id="KW-0963">Cytoplasm</keyword>
<evidence type="ECO:0000256" key="4">
    <source>
        <dbReference type="ARBA" id="ARBA00022701"/>
    </source>
</evidence>
<evidence type="ECO:0000256" key="1">
    <source>
        <dbReference type="ARBA" id="ARBA00004186"/>
    </source>
</evidence>
<dbReference type="SUPFAM" id="SSF52540">
    <property type="entry name" value="P-loop containing nucleoside triphosphate hydrolases"/>
    <property type="match status" value="1"/>
</dbReference>
<keyword evidence="6 10" id="KW-0067">ATP-binding</keyword>
<dbReference type="PROSITE" id="PS50067">
    <property type="entry name" value="KINESIN_MOTOR_2"/>
    <property type="match status" value="1"/>
</dbReference>
<evidence type="ECO:0000256" key="13">
    <source>
        <dbReference type="SAM" id="MobiDB-lite"/>
    </source>
</evidence>
<dbReference type="PANTHER" id="PTHR47970:SF29">
    <property type="entry name" value="KINESIN FAMILY MEMBER 20B"/>
    <property type="match status" value="1"/>
</dbReference>
<dbReference type="PROSITE" id="PS00411">
    <property type="entry name" value="KINESIN_MOTOR_1"/>
    <property type="match status" value="1"/>
</dbReference>
<evidence type="ECO:0000256" key="2">
    <source>
        <dbReference type="ARBA" id="ARBA00022490"/>
    </source>
</evidence>
<dbReference type="Gene3D" id="3.40.850.10">
    <property type="entry name" value="Kinesin motor domain"/>
    <property type="match status" value="1"/>
</dbReference>
<gene>
    <name evidence="15" type="ORF">TR158072</name>
</gene>
<dbReference type="GO" id="GO:0051231">
    <property type="term" value="P:spindle elongation"/>
    <property type="evidence" value="ECO:0007669"/>
    <property type="project" value="TreeGrafter"/>
</dbReference>
<dbReference type="GO" id="GO:0005876">
    <property type="term" value="C:spindle microtubule"/>
    <property type="evidence" value="ECO:0007669"/>
    <property type="project" value="TreeGrafter"/>
</dbReference>
<evidence type="ECO:0000313" key="15">
    <source>
        <dbReference type="EMBL" id="JAP58595.1"/>
    </source>
</evidence>
<proteinExistence type="inferred from homology"/>
<dbReference type="PANTHER" id="PTHR47970">
    <property type="entry name" value="KINESIN-LIKE PROTEIN KIF11"/>
    <property type="match status" value="1"/>
</dbReference>
<keyword evidence="7 12" id="KW-0175">Coiled coil</keyword>
<feature type="non-terminal residue" evidence="15">
    <location>
        <position position="1"/>
    </location>
</feature>
<organism evidence="15">
    <name type="scientific">Schistocephalus solidus</name>
    <name type="common">Tapeworm</name>
    <dbReference type="NCBI Taxonomy" id="70667"/>
    <lineage>
        <taxon>Eukaryota</taxon>
        <taxon>Metazoa</taxon>
        <taxon>Spiralia</taxon>
        <taxon>Lophotrochozoa</taxon>
        <taxon>Platyhelminthes</taxon>
        <taxon>Cestoda</taxon>
        <taxon>Eucestoda</taxon>
        <taxon>Diphyllobothriidea</taxon>
        <taxon>Diphyllobothriidae</taxon>
        <taxon>Schistocephalus</taxon>
    </lineage>
</organism>
<dbReference type="GO" id="GO:0007018">
    <property type="term" value="P:microtubule-based movement"/>
    <property type="evidence" value="ECO:0007669"/>
    <property type="project" value="InterPro"/>
</dbReference>
<dbReference type="PRINTS" id="PR00380">
    <property type="entry name" value="KINESINHEAVY"/>
</dbReference>